<comment type="caution">
    <text evidence="2">The sequence shown here is derived from an EMBL/GenBank/DDBJ whole genome shotgun (WGS) entry which is preliminary data.</text>
</comment>
<protein>
    <submittedName>
        <fullName evidence="2">Uncharacterized protein</fullName>
    </submittedName>
</protein>
<organism evidence="2">
    <name type="scientific">freshwater metagenome</name>
    <dbReference type="NCBI Taxonomy" id="449393"/>
    <lineage>
        <taxon>unclassified sequences</taxon>
        <taxon>metagenomes</taxon>
        <taxon>ecological metagenomes</taxon>
    </lineage>
</organism>
<proteinExistence type="predicted"/>
<gene>
    <name evidence="2" type="ORF">GM50_19670</name>
</gene>
<accession>A0A094QJD2</accession>
<evidence type="ECO:0000313" key="2">
    <source>
        <dbReference type="EMBL" id="KGA14506.1"/>
    </source>
</evidence>
<feature type="region of interest" description="Disordered" evidence="1">
    <location>
        <begin position="75"/>
        <end position="117"/>
    </location>
</feature>
<feature type="compositionally biased region" description="Basic residues" evidence="1">
    <location>
        <begin position="94"/>
        <end position="117"/>
    </location>
</feature>
<name>A0A094QJD2_9ZZZZ</name>
<sequence length="117" mass="12610">MSNDLFSSLKTYLTKLSDGEKTPQEVAAALNAWARESADSLKAKIHDEVEATVLKMGFVKREEFDRLLARVDALAPVKKSAPGKKKDAPATKKSAAKKTAPTKKKAAPAKKKSGAKK</sequence>
<evidence type="ECO:0000256" key="1">
    <source>
        <dbReference type="SAM" id="MobiDB-lite"/>
    </source>
</evidence>
<dbReference type="AlphaFoldDB" id="A0A094QJD2"/>
<dbReference type="EMBL" id="JNSK01000127">
    <property type="protein sequence ID" value="KGA14506.1"/>
    <property type="molecule type" value="Genomic_DNA"/>
</dbReference>
<reference evidence="2" key="1">
    <citation type="submission" date="2014-05" db="EMBL/GenBank/DDBJ databases">
        <title>Key roles for freshwater Actinobacteria revealed by deep metagenomic sequencing.</title>
        <authorList>
            <person name="Ghai R."/>
            <person name="Mizuno C.M."/>
            <person name="Picazo A."/>
            <person name="Camacho A."/>
            <person name="Rodriguez-Valera F."/>
        </authorList>
    </citation>
    <scope>NUCLEOTIDE SEQUENCE</scope>
</reference>